<organism evidence="1 2">
    <name type="scientific">Nitrospira lenta</name>
    <dbReference type="NCBI Taxonomy" id="1436998"/>
    <lineage>
        <taxon>Bacteria</taxon>
        <taxon>Pseudomonadati</taxon>
        <taxon>Nitrospirota</taxon>
        <taxon>Nitrospiria</taxon>
        <taxon>Nitrospirales</taxon>
        <taxon>Nitrospiraceae</taxon>
        <taxon>Nitrospira</taxon>
    </lineage>
</organism>
<gene>
    <name evidence="1" type="ORF">NITLEN_40317</name>
</gene>
<dbReference type="AlphaFoldDB" id="A0A330LAD0"/>
<dbReference type="InParanoid" id="A0A330LAD0"/>
<evidence type="ECO:0000313" key="2">
    <source>
        <dbReference type="Proteomes" id="UP000248168"/>
    </source>
</evidence>
<name>A0A330LAD0_9BACT</name>
<dbReference type="Proteomes" id="UP000248168">
    <property type="component" value="Unassembled WGS sequence"/>
</dbReference>
<evidence type="ECO:0000313" key="1">
    <source>
        <dbReference type="EMBL" id="SPP65844.1"/>
    </source>
</evidence>
<reference evidence="2" key="1">
    <citation type="submission" date="2018-04" db="EMBL/GenBank/DDBJ databases">
        <authorList>
            <person name="Lucker S."/>
            <person name="Sakoula D."/>
        </authorList>
    </citation>
    <scope>NUCLEOTIDE SEQUENCE [LARGE SCALE GENOMIC DNA]</scope>
</reference>
<accession>A0A330LAD0</accession>
<keyword evidence="2" id="KW-1185">Reference proteome</keyword>
<protein>
    <submittedName>
        <fullName evidence="1">Uncharacterized protein</fullName>
    </submittedName>
</protein>
<dbReference type="EMBL" id="OUNR01000017">
    <property type="protein sequence ID" value="SPP65844.1"/>
    <property type="molecule type" value="Genomic_DNA"/>
</dbReference>
<sequence length="219" mass="24556">MRTRIYLFLILLSLVMTLPVVGLAGEETVVSIPVEDYARYDQIITSKFLHSETQLVLLERKTTTQISPEQDGLLTSVWFLKQAYFDGTLPVELARGFVAVNQAPARVEGRFQFGTRYRFVSGNAVEEPEVSLARPVLAGWLRSVQAMPVLDRLVFSRIGYNLRQTDALVYVGNPRPDGSGAGFLVWLRRQGSAWSIWDTEVLWTVRIEPESDGGPLLAP</sequence>
<proteinExistence type="predicted"/>